<protein>
    <submittedName>
        <fullName evidence="2">Uncharacterized protein</fullName>
    </submittedName>
</protein>
<reference evidence="2" key="1">
    <citation type="journal article" date="2023" name="G3 (Bethesda)">
        <title>Whole genome assemblies of Zophobas morio and Tenebrio molitor.</title>
        <authorList>
            <person name="Kaur S."/>
            <person name="Stinson S.A."/>
            <person name="diCenzo G.C."/>
        </authorList>
    </citation>
    <scope>NUCLEOTIDE SEQUENCE</scope>
    <source>
        <strain evidence="2">QUZm001</strain>
    </source>
</reference>
<comment type="caution">
    <text evidence="2">The sequence shown here is derived from an EMBL/GenBank/DDBJ whole genome shotgun (WGS) entry which is preliminary data.</text>
</comment>
<name>A0AA38HHE8_9CUCU</name>
<accession>A0AA38HHE8</accession>
<dbReference type="EMBL" id="JALNTZ010003961">
    <property type="protein sequence ID" value="KAJ3615691.1"/>
    <property type="molecule type" value="Genomic_DNA"/>
</dbReference>
<dbReference type="AlphaFoldDB" id="A0AA38HHE8"/>
<gene>
    <name evidence="2" type="ORF">Zmor_012373</name>
</gene>
<evidence type="ECO:0000313" key="2">
    <source>
        <dbReference type="EMBL" id="KAJ3615691.1"/>
    </source>
</evidence>
<dbReference type="Proteomes" id="UP001168821">
    <property type="component" value="Unassembled WGS sequence"/>
</dbReference>
<evidence type="ECO:0000313" key="3">
    <source>
        <dbReference type="Proteomes" id="UP001168821"/>
    </source>
</evidence>
<organism evidence="2 3">
    <name type="scientific">Zophobas morio</name>
    <dbReference type="NCBI Taxonomy" id="2755281"/>
    <lineage>
        <taxon>Eukaryota</taxon>
        <taxon>Metazoa</taxon>
        <taxon>Ecdysozoa</taxon>
        <taxon>Arthropoda</taxon>
        <taxon>Hexapoda</taxon>
        <taxon>Insecta</taxon>
        <taxon>Pterygota</taxon>
        <taxon>Neoptera</taxon>
        <taxon>Endopterygota</taxon>
        <taxon>Coleoptera</taxon>
        <taxon>Polyphaga</taxon>
        <taxon>Cucujiformia</taxon>
        <taxon>Tenebrionidae</taxon>
        <taxon>Zophobas</taxon>
    </lineage>
</organism>
<proteinExistence type="predicted"/>
<feature type="region of interest" description="Disordered" evidence="1">
    <location>
        <begin position="73"/>
        <end position="95"/>
    </location>
</feature>
<sequence>MVRQQSFPMRRCSLLSANLSSLSSWSCDTVATRIRRRRLQMSAFNSSGNRLRQNSTSRVDVAVWYAMVKTPSNSATATSSKAKDVEKVISRASKN</sequence>
<keyword evidence="3" id="KW-1185">Reference proteome</keyword>
<evidence type="ECO:0000256" key="1">
    <source>
        <dbReference type="SAM" id="MobiDB-lite"/>
    </source>
</evidence>